<dbReference type="AlphaFoldDB" id="A0A512MCU9"/>
<gene>
    <name evidence="2" type="ORF">BGE01nite_38480</name>
</gene>
<evidence type="ECO:0000256" key="1">
    <source>
        <dbReference type="SAM" id="MobiDB-lite"/>
    </source>
</evidence>
<dbReference type="Proteomes" id="UP000321577">
    <property type="component" value="Unassembled WGS sequence"/>
</dbReference>
<feature type="region of interest" description="Disordered" evidence="1">
    <location>
        <begin position="22"/>
        <end position="45"/>
    </location>
</feature>
<proteinExistence type="predicted"/>
<name>A0A512MCU9_9BACT</name>
<accession>A0A512MCU9</accession>
<organism evidence="2 3">
    <name type="scientific">Brevifollis gellanilyticus</name>
    <dbReference type="NCBI Taxonomy" id="748831"/>
    <lineage>
        <taxon>Bacteria</taxon>
        <taxon>Pseudomonadati</taxon>
        <taxon>Verrucomicrobiota</taxon>
        <taxon>Verrucomicrobiia</taxon>
        <taxon>Verrucomicrobiales</taxon>
        <taxon>Verrucomicrobiaceae</taxon>
    </lineage>
</organism>
<comment type="caution">
    <text evidence="2">The sequence shown here is derived from an EMBL/GenBank/DDBJ whole genome shotgun (WGS) entry which is preliminary data.</text>
</comment>
<evidence type="ECO:0000313" key="3">
    <source>
        <dbReference type="Proteomes" id="UP000321577"/>
    </source>
</evidence>
<dbReference type="EMBL" id="BKAG01000031">
    <property type="protein sequence ID" value="GEP44557.1"/>
    <property type="molecule type" value="Genomic_DNA"/>
</dbReference>
<evidence type="ECO:0000313" key="2">
    <source>
        <dbReference type="EMBL" id="GEP44557.1"/>
    </source>
</evidence>
<protein>
    <submittedName>
        <fullName evidence="2">Uncharacterized protein</fullName>
    </submittedName>
</protein>
<reference evidence="2 3" key="1">
    <citation type="submission" date="2019-07" db="EMBL/GenBank/DDBJ databases">
        <title>Whole genome shotgun sequence of Brevifollis gellanilyticus NBRC 108608.</title>
        <authorList>
            <person name="Hosoyama A."/>
            <person name="Uohara A."/>
            <person name="Ohji S."/>
            <person name="Ichikawa N."/>
        </authorList>
    </citation>
    <scope>NUCLEOTIDE SEQUENCE [LARGE SCALE GENOMIC DNA]</scope>
    <source>
        <strain evidence="2 3">NBRC 108608</strain>
    </source>
</reference>
<sequence>MASLEMRPHRYDAARCFLPRAALRQENPSRPPERAKDYTPNTGLDRLFPQIRPAAHLSLGVQHGLEFPLTDRGQNTQVHGIAGM</sequence>
<keyword evidence="3" id="KW-1185">Reference proteome</keyword>